<sequence length="571" mass="65116">MEPTQTEFLLRLADTLNTTLDLQTLLQRTASLVRAVIDYRIFAILLINDRTNDMRMRFQIGHTPEVERMRIRVGQGVVGQVALTRQPMLINDVSQVENYINANPDVRSELAVPLIIKNRVIGVIDIQSEQLDYFQPEHLRLLTLTASRIAQAIENARLYTRVSRQAQTLEVLNEISREFTSILDVDALLERISQLLRRIIDYQMFSIWIVDADEHMLENRFALRFGERFYPEEKLPVQRGLVGAAIAERRPIHVPDVRRDPRYYKINEETRSEMVVPLIYKSKVVGVLDIEHTRAHYFTEEHERALTTLAAQIAISIENAQLYQRVAQQEQRLERDMEMAREVQLRLLPKVHPGHKHTEFAVRFQPARTIGGDLYDYLRYDDSHSALAVGDVSGKAAPAALYGALVSGIMRSLAGQKLSPAAMLHALNNTLHERRLDSQYVTMLFSVWNDENMTLQIANAGAVQPVFCHDGEAELVQVEGFPLGLFPNASYEEISLSTRPGDSLLFFSDGITDAENEAGEMFSTERLLDCIRRHAGKPAQQMADAIFAEVQEFQGEHDRFDDETLIVLRVI</sequence>
<feature type="domain" description="GAF" evidence="3">
    <location>
        <begin position="21"/>
        <end position="163"/>
    </location>
</feature>
<dbReference type="InterPro" id="IPR029016">
    <property type="entry name" value="GAF-like_dom_sf"/>
</dbReference>
<keyword evidence="6" id="KW-1185">Reference proteome</keyword>
<dbReference type="eggNOG" id="COG2208">
    <property type="taxonomic scope" value="Bacteria"/>
</dbReference>
<feature type="coiled-coil region" evidence="2">
    <location>
        <begin position="319"/>
        <end position="346"/>
    </location>
</feature>
<dbReference type="SMART" id="SM00065">
    <property type="entry name" value="GAF"/>
    <property type="match status" value="2"/>
</dbReference>
<dbReference type="KEGG" id="aca:ACP_0160"/>
<keyword evidence="1" id="KW-0378">Hydrolase</keyword>
<keyword evidence="2" id="KW-0175">Coiled coil</keyword>
<dbReference type="Proteomes" id="UP000002207">
    <property type="component" value="Chromosome"/>
</dbReference>
<dbReference type="InterPro" id="IPR001932">
    <property type="entry name" value="PPM-type_phosphatase-like_dom"/>
</dbReference>
<protein>
    <submittedName>
        <fullName evidence="5">Sigma factor sigB regulation protein rsbU, putative</fullName>
    </submittedName>
</protein>
<dbReference type="GO" id="GO:0016791">
    <property type="term" value="F:phosphatase activity"/>
    <property type="evidence" value="ECO:0007669"/>
    <property type="project" value="TreeGrafter"/>
</dbReference>
<accession>C1F8N2</accession>
<reference evidence="5 6" key="1">
    <citation type="journal article" date="2009" name="Appl. Environ. Microbiol.">
        <title>Three genomes from the phylum Acidobacteria provide insight into the lifestyles of these microorganisms in soils.</title>
        <authorList>
            <person name="Ward N.L."/>
            <person name="Challacombe J.F."/>
            <person name="Janssen P.H."/>
            <person name="Henrissat B."/>
            <person name="Coutinho P.M."/>
            <person name="Wu M."/>
            <person name="Xie G."/>
            <person name="Haft D.H."/>
            <person name="Sait M."/>
            <person name="Badger J."/>
            <person name="Barabote R.D."/>
            <person name="Bradley B."/>
            <person name="Brettin T.S."/>
            <person name="Brinkac L.M."/>
            <person name="Bruce D."/>
            <person name="Creasy T."/>
            <person name="Daugherty S.C."/>
            <person name="Davidsen T.M."/>
            <person name="DeBoy R.T."/>
            <person name="Detter J.C."/>
            <person name="Dodson R.J."/>
            <person name="Durkin A.S."/>
            <person name="Ganapathy A."/>
            <person name="Gwinn-Giglio M."/>
            <person name="Han C.S."/>
            <person name="Khouri H."/>
            <person name="Kiss H."/>
            <person name="Kothari S.P."/>
            <person name="Madupu R."/>
            <person name="Nelson K.E."/>
            <person name="Nelson W.C."/>
            <person name="Paulsen I."/>
            <person name="Penn K."/>
            <person name="Ren Q."/>
            <person name="Rosovitz M.J."/>
            <person name="Selengut J.D."/>
            <person name="Shrivastava S."/>
            <person name="Sullivan S.A."/>
            <person name="Tapia R."/>
            <person name="Thompson L.S."/>
            <person name="Watkins K.L."/>
            <person name="Yang Q."/>
            <person name="Yu C."/>
            <person name="Zafar N."/>
            <person name="Zhou L."/>
            <person name="Kuske C.R."/>
        </authorList>
    </citation>
    <scope>NUCLEOTIDE SEQUENCE [LARGE SCALE GENOMIC DNA]</scope>
    <source>
        <strain evidence="6">ATCC 51196 / DSM 11244 / BCRC 80197 / JCM 7670 / NBRC 15755 / NCIMB 13165 / 161</strain>
    </source>
</reference>
<dbReference type="EMBL" id="CP001472">
    <property type="protein sequence ID" value="ACO31994.1"/>
    <property type="molecule type" value="Genomic_DNA"/>
</dbReference>
<dbReference type="Gene3D" id="3.60.40.10">
    <property type="entry name" value="PPM-type phosphatase domain"/>
    <property type="match status" value="1"/>
</dbReference>
<evidence type="ECO:0000313" key="6">
    <source>
        <dbReference type="Proteomes" id="UP000002207"/>
    </source>
</evidence>
<evidence type="ECO:0000259" key="4">
    <source>
        <dbReference type="SMART" id="SM00331"/>
    </source>
</evidence>
<dbReference type="SMART" id="SM00331">
    <property type="entry name" value="PP2C_SIG"/>
    <property type="match status" value="1"/>
</dbReference>
<dbReference type="HOGENOM" id="CLU_000445_43_6_0"/>
<dbReference type="STRING" id="240015.ACP_0160"/>
<dbReference type="AlphaFoldDB" id="C1F8N2"/>
<dbReference type="SUPFAM" id="SSF55781">
    <property type="entry name" value="GAF domain-like"/>
    <property type="match status" value="2"/>
</dbReference>
<evidence type="ECO:0000313" key="5">
    <source>
        <dbReference type="EMBL" id="ACO31994.1"/>
    </source>
</evidence>
<evidence type="ECO:0000256" key="1">
    <source>
        <dbReference type="ARBA" id="ARBA00022801"/>
    </source>
</evidence>
<dbReference type="InterPro" id="IPR003018">
    <property type="entry name" value="GAF"/>
</dbReference>
<organism evidence="5 6">
    <name type="scientific">Acidobacterium capsulatum (strain ATCC 51196 / DSM 11244 / BCRC 80197 / JCM 7670 / NBRC 15755 / NCIMB 13165 / 161)</name>
    <dbReference type="NCBI Taxonomy" id="240015"/>
    <lineage>
        <taxon>Bacteria</taxon>
        <taxon>Pseudomonadati</taxon>
        <taxon>Acidobacteriota</taxon>
        <taxon>Terriglobia</taxon>
        <taxon>Terriglobales</taxon>
        <taxon>Acidobacteriaceae</taxon>
        <taxon>Acidobacterium</taxon>
    </lineage>
</organism>
<dbReference type="InParanoid" id="C1F8N2"/>
<feature type="domain" description="PPM-type phosphatase" evidence="4">
    <location>
        <begin position="355"/>
        <end position="570"/>
    </location>
</feature>
<dbReference type="SUPFAM" id="SSF81606">
    <property type="entry name" value="PP2C-like"/>
    <property type="match status" value="1"/>
</dbReference>
<evidence type="ECO:0000256" key="2">
    <source>
        <dbReference type="SAM" id="Coils"/>
    </source>
</evidence>
<dbReference type="Gene3D" id="3.30.450.40">
    <property type="match status" value="2"/>
</dbReference>
<dbReference type="PANTHER" id="PTHR43156">
    <property type="entry name" value="STAGE II SPORULATION PROTEIN E-RELATED"/>
    <property type="match status" value="1"/>
</dbReference>
<dbReference type="Pfam" id="PF07228">
    <property type="entry name" value="SpoIIE"/>
    <property type="match status" value="1"/>
</dbReference>
<dbReference type="PANTHER" id="PTHR43156:SF2">
    <property type="entry name" value="STAGE II SPORULATION PROTEIN E"/>
    <property type="match status" value="1"/>
</dbReference>
<dbReference type="eggNOG" id="COG2203">
    <property type="taxonomic scope" value="Bacteria"/>
</dbReference>
<proteinExistence type="predicted"/>
<gene>
    <name evidence="5" type="ordered locus">ACP_0160</name>
</gene>
<evidence type="ECO:0000259" key="3">
    <source>
        <dbReference type="SMART" id="SM00065"/>
    </source>
</evidence>
<dbReference type="eggNOG" id="COG1956">
    <property type="taxonomic scope" value="Bacteria"/>
</dbReference>
<name>C1F8N2_ACIC5</name>
<dbReference type="Pfam" id="PF13185">
    <property type="entry name" value="GAF_2"/>
    <property type="match status" value="2"/>
</dbReference>
<dbReference type="InterPro" id="IPR036457">
    <property type="entry name" value="PPM-type-like_dom_sf"/>
</dbReference>
<feature type="domain" description="GAF" evidence="3">
    <location>
        <begin position="184"/>
        <end position="327"/>
    </location>
</feature>
<dbReference type="InterPro" id="IPR052016">
    <property type="entry name" value="Bact_Sigma-Reg"/>
</dbReference>